<dbReference type="EMBL" id="LT629734">
    <property type="protein sequence ID" value="SDS08373.1"/>
    <property type="molecule type" value="Genomic_DNA"/>
</dbReference>
<evidence type="ECO:0000256" key="4">
    <source>
        <dbReference type="RuleBase" id="RU003476"/>
    </source>
</evidence>
<evidence type="ECO:0000256" key="3">
    <source>
        <dbReference type="ARBA" id="ARBA00022801"/>
    </source>
</evidence>
<dbReference type="PROSITE" id="PS51462">
    <property type="entry name" value="NUDIX"/>
    <property type="match status" value="1"/>
</dbReference>
<name>A0A1H1PB45_9MICO</name>
<dbReference type="PROSITE" id="PS00893">
    <property type="entry name" value="NUDIX_BOX"/>
    <property type="match status" value="1"/>
</dbReference>
<evidence type="ECO:0000256" key="2">
    <source>
        <dbReference type="ARBA" id="ARBA00005582"/>
    </source>
</evidence>
<dbReference type="PANTHER" id="PTHR43046:SF14">
    <property type="entry name" value="MUTT_NUDIX FAMILY PROTEIN"/>
    <property type="match status" value="1"/>
</dbReference>
<dbReference type="Proteomes" id="UP000199649">
    <property type="component" value="Chromosome I"/>
</dbReference>
<dbReference type="AlphaFoldDB" id="A0A1H1PB45"/>
<dbReference type="SUPFAM" id="SSF55811">
    <property type="entry name" value="Nudix"/>
    <property type="match status" value="1"/>
</dbReference>
<dbReference type="PANTHER" id="PTHR43046">
    <property type="entry name" value="GDP-MANNOSE MANNOSYL HYDROLASE"/>
    <property type="match status" value="1"/>
</dbReference>
<dbReference type="InterPro" id="IPR000086">
    <property type="entry name" value="NUDIX_hydrolase_dom"/>
</dbReference>
<evidence type="ECO:0000256" key="1">
    <source>
        <dbReference type="ARBA" id="ARBA00001946"/>
    </source>
</evidence>
<dbReference type="InterPro" id="IPR015797">
    <property type="entry name" value="NUDIX_hydrolase-like_dom_sf"/>
</dbReference>
<dbReference type="InterPro" id="IPR020476">
    <property type="entry name" value="Nudix_hydrolase"/>
</dbReference>
<dbReference type="Pfam" id="PF00293">
    <property type="entry name" value="NUDIX"/>
    <property type="match status" value="1"/>
</dbReference>
<dbReference type="Gene3D" id="3.90.79.10">
    <property type="entry name" value="Nucleoside Triphosphate Pyrophosphohydrolase"/>
    <property type="match status" value="1"/>
</dbReference>
<organism evidence="6 7">
    <name type="scientific">Agrococcus carbonis</name>
    <dbReference type="NCBI Taxonomy" id="684552"/>
    <lineage>
        <taxon>Bacteria</taxon>
        <taxon>Bacillati</taxon>
        <taxon>Actinomycetota</taxon>
        <taxon>Actinomycetes</taxon>
        <taxon>Micrococcales</taxon>
        <taxon>Microbacteriaceae</taxon>
        <taxon>Agrococcus</taxon>
    </lineage>
</organism>
<dbReference type="RefSeq" id="WP_092666434.1">
    <property type="nucleotide sequence ID" value="NZ_LT629734.1"/>
</dbReference>
<dbReference type="OrthoDB" id="9804442at2"/>
<dbReference type="InterPro" id="IPR020084">
    <property type="entry name" value="NUDIX_hydrolase_CS"/>
</dbReference>
<feature type="domain" description="Nudix hydrolase" evidence="5">
    <location>
        <begin position="1"/>
        <end position="139"/>
    </location>
</feature>
<dbReference type="STRING" id="684552.SAMN04489719_1501"/>
<dbReference type="GO" id="GO:0016787">
    <property type="term" value="F:hydrolase activity"/>
    <property type="evidence" value="ECO:0007669"/>
    <property type="project" value="UniProtKB-KW"/>
</dbReference>
<keyword evidence="7" id="KW-1185">Reference proteome</keyword>
<evidence type="ECO:0000259" key="5">
    <source>
        <dbReference type="PROSITE" id="PS51462"/>
    </source>
</evidence>
<comment type="similarity">
    <text evidence="2 4">Belongs to the Nudix hydrolase family.</text>
</comment>
<reference evidence="7" key="1">
    <citation type="submission" date="2016-10" db="EMBL/GenBank/DDBJ databases">
        <authorList>
            <person name="Varghese N."/>
            <person name="Submissions S."/>
        </authorList>
    </citation>
    <scope>NUCLEOTIDE SEQUENCE [LARGE SCALE GENOMIC DNA]</scope>
    <source>
        <strain evidence="7">DSM 22965</strain>
    </source>
</reference>
<comment type="cofactor">
    <cofactor evidence="1">
        <name>Mg(2+)</name>
        <dbReference type="ChEBI" id="CHEBI:18420"/>
    </cofactor>
</comment>
<accession>A0A1H1PB45</accession>
<keyword evidence="3 4" id="KW-0378">Hydrolase</keyword>
<dbReference type="CDD" id="cd02883">
    <property type="entry name" value="NUDIX_Hydrolase"/>
    <property type="match status" value="1"/>
</dbReference>
<sequence>MRMRVAAYALITRGDGDDREILLPHWREGDMSGWTLPGGGVEPGEHPADGAVREVREETGYDVRLTGLLGVDSAVLASTSRGDELQALRILYRAEIIGGELAVEVDGTTDDVAWHRLADVPALRHVHAVDWAISHLDDEGSPLR</sequence>
<evidence type="ECO:0000313" key="6">
    <source>
        <dbReference type="EMBL" id="SDS08373.1"/>
    </source>
</evidence>
<protein>
    <submittedName>
        <fullName evidence="6">ADP-ribose pyrophosphatase YjhB, NUDIX family</fullName>
    </submittedName>
</protein>
<dbReference type="PRINTS" id="PR00502">
    <property type="entry name" value="NUDIXFAMILY"/>
</dbReference>
<proteinExistence type="inferred from homology"/>
<evidence type="ECO:0000313" key="7">
    <source>
        <dbReference type="Proteomes" id="UP000199649"/>
    </source>
</evidence>
<gene>
    <name evidence="6" type="ORF">SAMN04489719_1501</name>
</gene>